<organism evidence="9 10">
    <name type="scientific">Schizophyllum amplum</name>
    <dbReference type="NCBI Taxonomy" id="97359"/>
    <lineage>
        <taxon>Eukaryota</taxon>
        <taxon>Fungi</taxon>
        <taxon>Dikarya</taxon>
        <taxon>Basidiomycota</taxon>
        <taxon>Agaricomycotina</taxon>
        <taxon>Agaricomycetes</taxon>
        <taxon>Agaricomycetidae</taxon>
        <taxon>Agaricales</taxon>
        <taxon>Schizophyllaceae</taxon>
        <taxon>Schizophyllum</taxon>
    </lineage>
</organism>
<dbReference type="InterPro" id="IPR052053">
    <property type="entry name" value="IM_YidH-like"/>
</dbReference>
<keyword evidence="10" id="KW-1185">Reference proteome</keyword>
<keyword evidence="3 7" id="KW-0812">Transmembrane</keyword>
<evidence type="ECO:0000256" key="5">
    <source>
        <dbReference type="ARBA" id="ARBA00023136"/>
    </source>
</evidence>
<keyword evidence="4 7" id="KW-1133">Transmembrane helix</keyword>
<evidence type="ECO:0000256" key="1">
    <source>
        <dbReference type="ARBA" id="ARBA00004651"/>
    </source>
</evidence>
<dbReference type="GO" id="GO:0005886">
    <property type="term" value="C:plasma membrane"/>
    <property type="evidence" value="ECO:0007669"/>
    <property type="project" value="UniProtKB-SubCell"/>
</dbReference>
<dbReference type="PANTHER" id="PTHR34187">
    <property type="entry name" value="FGR18P"/>
    <property type="match status" value="1"/>
</dbReference>
<feature type="region of interest" description="Disordered" evidence="6">
    <location>
        <begin position="74"/>
        <end position="103"/>
    </location>
</feature>
<evidence type="ECO:0000256" key="2">
    <source>
        <dbReference type="ARBA" id="ARBA00022475"/>
    </source>
</evidence>
<evidence type="ECO:0000313" key="9">
    <source>
        <dbReference type="EMBL" id="TRM57509.1"/>
    </source>
</evidence>
<dbReference type="Proteomes" id="UP000320762">
    <property type="component" value="Unassembled WGS sequence"/>
</dbReference>
<evidence type="ECO:0000256" key="3">
    <source>
        <dbReference type="ARBA" id="ARBA00022692"/>
    </source>
</evidence>
<sequence length="262" mass="27535">MPTFAQTLLQRNVPALHIPVTDTPPGTPATSNTRAHNDDAPVTPVSVAPTPSGAQPHDRRALERTLSTIRPVQPRFVDGAPTKPERREYDDSPSASPTATATAAPGRIRRAYATTCDFLSATLSPYDPSLVLENSGSVARDHLANERTFLAYTRTSLVIASTGVALVQLFTISANTNAANDSSSSTSSSFTPTSPRLAQYARPLGAATIAFGIFVLGVGLTRHLTIQRALLRGQFPAARLLVAGIALGLAVLVVVVFGVVVS</sequence>
<accession>A0A550BY78</accession>
<evidence type="ECO:0000256" key="7">
    <source>
        <dbReference type="SAM" id="Phobius"/>
    </source>
</evidence>
<proteinExistence type="predicted"/>
<dbReference type="AlphaFoldDB" id="A0A550BY78"/>
<comment type="subcellular location">
    <subcellularLocation>
        <location evidence="1">Cell membrane</location>
        <topology evidence="1">Multi-pass membrane protein</topology>
    </subcellularLocation>
</comment>
<comment type="caution">
    <text evidence="9">The sequence shown here is derived from an EMBL/GenBank/DDBJ whole genome shotgun (WGS) entry which is preliminary data.</text>
</comment>
<evidence type="ECO:0000256" key="4">
    <source>
        <dbReference type="ARBA" id="ARBA00022989"/>
    </source>
</evidence>
<feature type="transmembrane region" description="Helical" evidence="7">
    <location>
        <begin position="157"/>
        <end position="180"/>
    </location>
</feature>
<feature type="region of interest" description="Disordered" evidence="6">
    <location>
        <begin position="16"/>
        <end position="58"/>
    </location>
</feature>
<keyword evidence="2" id="KW-1003">Cell membrane</keyword>
<feature type="compositionally biased region" description="Low complexity" evidence="6">
    <location>
        <begin position="92"/>
        <end position="103"/>
    </location>
</feature>
<feature type="transmembrane region" description="Helical" evidence="7">
    <location>
        <begin position="200"/>
        <end position="220"/>
    </location>
</feature>
<dbReference type="Pfam" id="PF02656">
    <property type="entry name" value="DUF202"/>
    <property type="match status" value="1"/>
</dbReference>
<evidence type="ECO:0000313" key="10">
    <source>
        <dbReference type="Proteomes" id="UP000320762"/>
    </source>
</evidence>
<keyword evidence="5 7" id="KW-0472">Membrane</keyword>
<dbReference type="PANTHER" id="PTHR34187:SF2">
    <property type="entry name" value="DUF202 DOMAIN-CONTAINING PROTEIN"/>
    <property type="match status" value="1"/>
</dbReference>
<gene>
    <name evidence="9" type="ORF">BD626DRAFT_439539</name>
</gene>
<evidence type="ECO:0000259" key="8">
    <source>
        <dbReference type="Pfam" id="PF02656"/>
    </source>
</evidence>
<evidence type="ECO:0000256" key="6">
    <source>
        <dbReference type="SAM" id="MobiDB-lite"/>
    </source>
</evidence>
<dbReference type="EMBL" id="VDMD01000047">
    <property type="protein sequence ID" value="TRM57509.1"/>
    <property type="molecule type" value="Genomic_DNA"/>
</dbReference>
<name>A0A550BY78_9AGAR</name>
<feature type="transmembrane region" description="Helical" evidence="7">
    <location>
        <begin position="240"/>
        <end position="261"/>
    </location>
</feature>
<feature type="compositionally biased region" description="Low complexity" evidence="6">
    <location>
        <begin position="40"/>
        <end position="52"/>
    </location>
</feature>
<dbReference type="InterPro" id="IPR003807">
    <property type="entry name" value="DUF202"/>
</dbReference>
<reference evidence="9 10" key="1">
    <citation type="journal article" date="2019" name="New Phytol.">
        <title>Comparative genomics reveals unique wood-decay strategies and fruiting body development in the Schizophyllaceae.</title>
        <authorList>
            <person name="Almasi E."/>
            <person name="Sahu N."/>
            <person name="Krizsan K."/>
            <person name="Balint B."/>
            <person name="Kovacs G.M."/>
            <person name="Kiss B."/>
            <person name="Cseklye J."/>
            <person name="Drula E."/>
            <person name="Henrissat B."/>
            <person name="Nagy I."/>
            <person name="Chovatia M."/>
            <person name="Adam C."/>
            <person name="LaButti K."/>
            <person name="Lipzen A."/>
            <person name="Riley R."/>
            <person name="Grigoriev I.V."/>
            <person name="Nagy L.G."/>
        </authorList>
    </citation>
    <scope>NUCLEOTIDE SEQUENCE [LARGE SCALE GENOMIC DNA]</scope>
    <source>
        <strain evidence="9 10">NL-1724</strain>
    </source>
</reference>
<feature type="domain" description="DUF202" evidence="8">
    <location>
        <begin position="140"/>
        <end position="229"/>
    </location>
</feature>
<protein>
    <recommendedName>
        <fullName evidence="8">DUF202 domain-containing protein</fullName>
    </recommendedName>
</protein>
<dbReference type="OrthoDB" id="199599at2759"/>